<dbReference type="InterPro" id="IPR007848">
    <property type="entry name" value="Small_mtfrase_dom"/>
</dbReference>
<keyword evidence="3 7" id="KW-0489">Methyltransferase</keyword>
<evidence type="ECO:0000256" key="4">
    <source>
        <dbReference type="ARBA" id="ARBA00022679"/>
    </source>
</evidence>
<dbReference type="InterPro" id="IPR029063">
    <property type="entry name" value="SAM-dependent_MTases_sf"/>
</dbReference>
<comment type="caution">
    <text evidence="7">The sequence shown here is derived from an EMBL/GenBank/DDBJ whole genome shotgun (WGS) entry which is preliminary data.</text>
</comment>
<dbReference type="GO" id="GO:0006364">
    <property type="term" value="P:rRNA processing"/>
    <property type="evidence" value="ECO:0007669"/>
    <property type="project" value="UniProtKB-KW"/>
</dbReference>
<dbReference type="InterPro" id="IPR002052">
    <property type="entry name" value="DNA_methylase_N6_adenine_CS"/>
</dbReference>
<dbReference type="EMBL" id="ARYJ01000013">
    <property type="protein sequence ID" value="KCZ86537.1"/>
    <property type="molecule type" value="Genomic_DNA"/>
</dbReference>
<evidence type="ECO:0000256" key="2">
    <source>
        <dbReference type="ARBA" id="ARBA00022552"/>
    </source>
</evidence>
<dbReference type="PANTHER" id="PTHR47816:SF4">
    <property type="entry name" value="RIBOSOMAL RNA SMALL SUBUNIT METHYLTRANSFERASE C"/>
    <property type="match status" value="1"/>
</dbReference>
<protein>
    <submittedName>
        <fullName evidence="7">Putative methyltransferase</fullName>
    </submittedName>
</protein>
<dbReference type="PROSITE" id="PS00092">
    <property type="entry name" value="N6_MTASE"/>
    <property type="match status" value="1"/>
</dbReference>
<dbReference type="STRING" id="1280952.HJA_15334"/>
<evidence type="ECO:0000313" key="8">
    <source>
        <dbReference type="Proteomes" id="UP000024816"/>
    </source>
</evidence>
<proteinExistence type="predicted"/>
<dbReference type="SUPFAM" id="SSF53335">
    <property type="entry name" value="S-adenosyl-L-methionine-dependent methyltransferases"/>
    <property type="match status" value="1"/>
</dbReference>
<sequence>MFDTVVFDTLSLALEEADLLPETGNLLCLRAEAVPFLMRLPKERLTCQNSFKPDHDALKAAGFTVLPPEAESFPSAALTIILPPRQRDETRALFARAMRDAPVGGVIVASLPNTLGAKTGEKILAELAGETQSLSKHKCRAFWATKTEDWNAQLAEEWIAFDAPQEVDDGALWSRPGLFSWDRVDAGSELLADSIPEWIRGRGADLGAGQGYLAREVLANCPHVESMDLFEAEHRALACQAKNLEGYSNWASHWADVTKNAPKAEFDFAVMNPPFHTGRADSTSLGQDFIRAAADTLKTGGTLWLVANRHLPYESVLSECFKSHEMLEDEGGYKIIKAEKPKRKR</sequence>
<keyword evidence="8" id="KW-1185">Reference proteome</keyword>
<dbReference type="CDD" id="cd02440">
    <property type="entry name" value="AdoMet_MTases"/>
    <property type="match status" value="1"/>
</dbReference>
<dbReference type="GO" id="GO:0008757">
    <property type="term" value="F:S-adenosylmethionine-dependent methyltransferase activity"/>
    <property type="evidence" value="ECO:0007669"/>
    <property type="project" value="InterPro"/>
</dbReference>
<dbReference type="GO" id="GO:0003676">
    <property type="term" value="F:nucleic acid binding"/>
    <property type="evidence" value="ECO:0007669"/>
    <property type="project" value="InterPro"/>
</dbReference>
<dbReference type="InterPro" id="IPR046977">
    <property type="entry name" value="RsmC/RlmG"/>
</dbReference>
<keyword evidence="4 7" id="KW-0808">Transferase</keyword>
<dbReference type="GO" id="GO:0032259">
    <property type="term" value="P:methylation"/>
    <property type="evidence" value="ECO:0007669"/>
    <property type="project" value="UniProtKB-KW"/>
</dbReference>
<keyword evidence="5" id="KW-0949">S-adenosyl-L-methionine</keyword>
<gene>
    <name evidence="7" type="ORF">HJA_15334</name>
</gene>
<evidence type="ECO:0000256" key="5">
    <source>
        <dbReference type="ARBA" id="ARBA00022691"/>
    </source>
</evidence>
<keyword evidence="1" id="KW-0963">Cytoplasm</keyword>
<dbReference type="Pfam" id="PF05175">
    <property type="entry name" value="MTS"/>
    <property type="match status" value="1"/>
</dbReference>
<dbReference type="PATRIC" id="fig|1280952.3.peg.3069"/>
<dbReference type="GO" id="GO:0008170">
    <property type="term" value="F:N-methyltransferase activity"/>
    <property type="evidence" value="ECO:0007669"/>
    <property type="project" value="UniProtKB-ARBA"/>
</dbReference>
<evidence type="ECO:0000313" key="7">
    <source>
        <dbReference type="EMBL" id="KCZ86537.1"/>
    </source>
</evidence>
<dbReference type="Proteomes" id="UP000024816">
    <property type="component" value="Unassembled WGS sequence"/>
</dbReference>
<dbReference type="eggNOG" id="COG2813">
    <property type="taxonomic scope" value="Bacteria"/>
</dbReference>
<reference evidence="7 8" key="1">
    <citation type="journal article" date="2014" name="Antonie Van Leeuwenhoek">
        <title>Hyphomonas beringensis sp. nov. and Hyphomonas chukchiensis sp. nov., isolated from surface seawater of the Bering Sea and Chukchi Sea.</title>
        <authorList>
            <person name="Li C."/>
            <person name="Lai Q."/>
            <person name="Li G."/>
            <person name="Dong C."/>
            <person name="Wang J."/>
            <person name="Liao Y."/>
            <person name="Shao Z."/>
        </authorList>
    </citation>
    <scope>NUCLEOTIDE SEQUENCE [LARGE SCALE GENOMIC DNA]</scope>
    <source>
        <strain evidence="7 8">VP2</strain>
    </source>
</reference>
<dbReference type="Gene3D" id="3.40.50.150">
    <property type="entry name" value="Vaccinia Virus protein VP39"/>
    <property type="match status" value="1"/>
</dbReference>
<feature type="domain" description="Methyltransferase small" evidence="6">
    <location>
        <begin position="172"/>
        <end position="337"/>
    </location>
</feature>
<evidence type="ECO:0000259" key="6">
    <source>
        <dbReference type="Pfam" id="PF05175"/>
    </source>
</evidence>
<dbReference type="OrthoDB" id="9816072at2"/>
<dbReference type="AlphaFoldDB" id="A0A059F7G4"/>
<name>A0A059F7G4_9PROT</name>
<accession>A0A059F7G4</accession>
<organism evidence="7 8">
    <name type="scientific">Hyphomonas jannaschiana VP2</name>
    <dbReference type="NCBI Taxonomy" id="1280952"/>
    <lineage>
        <taxon>Bacteria</taxon>
        <taxon>Pseudomonadati</taxon>
        <taxon>Pseudomonadota</taxon>
        <taxon>Alphaproteobacteria</taxon>
        <taxon>Hyphomonadales</taxon>
        <taxon>Hyphomonadaceae</taxon>
        <taxon>Hyphomonas</taxon>
    </lineage>
</organism>
<keyword evidence="2" id="KW-0698">rRNA processing</keyword>
<evidence type="ECO:0000256" key="3">
    <source>
        <dbReference type="ARBA" id="ARBA00022603"/>
    </source>
</evidence>
<dbReference type="RefSeq" id="WP_035583837.1">
    <property type="nucleotide sequence ID" value="NZ_ARYJ01000013.1"/>
</dbReference>
<evidence type="ECO:0000256" key="1">
    <source>
        <dbReference type="ARBA" id="ARBA00022490"/>
    </source>
</evidence>
<dbReference type="PANTHER" id="PTHR47816">
    <property type="entry name" value="RIBOSOMAL RNA SMALL SUBUNIT METHYLTRANSFERASE C"/>
    <property type="match status" value="1"/>
</dbReference>